<dbReference type="Gene3D" id="3.30.572.10">
    <property type="entry name" value="Thymidylate synthase/dCMP hydroxymethylase domain"/>
    <property type="match status" value="1"/>
</dbReference>
<proteinExistence type="predicted"/>
<dbReference type="Proteomes" id="UP000229574">
    <property type="component" value="Unassembled WGS sequence"/>
</dbReference>
<evidence type="ECO:0000256" key="2">
    <source>
        <dbReference type="ARBA" id="ARBA00022679"/>
    </source>
</evidence>
<accession>A0A2H0X253</accession>
<name>A0A2H0X253_9BACT</name>
<keyword evidence="1" id="KW-0489">Methyltransferase</keyword>
<feature type="non-terminal residue" evidence="5">
    <location>
        <position position="1"/>
    </location>
</feature>
<dbReference type="PANTHER" id="PTHR11548">
    <property type="entry name" value="THYMIDYLATE SYNTHASE 1"/>
    <property type="match status" value="1"/>
</dbReference>
<dbReference type="InterPro" id="IPR036926">
    <property type="entry name" value="Thymidate_synth/dCMP_Mease_sf"/>
</dbReference>
<dbReference type="InterPro" id="IPR023451">
    <property type="entry name" value="Thymidate_synth/dCMP_Mease_dom"/>
</dbReference>
<dbReference type="SUPFAM" id="SSF55831">
    <property type="entry name" value="Thymidylate synthase/dCMP hydroxymethylase"/>
    <property type="match status" value="1"/>
</dbReference>
<evidence type="ECO:0000313" key="5">
    <source>
        <dbReference type="EMBL" id="PIS18259.1"/>
    </source>
</evidence>
<reference evidence="6" key="1">
    <citation type="submission" date="2017-09" db="EMBL/GenBank/DDBJ databases">
        <title>Depth-based differentiation of microbial function through sediment-hosted aquifers and enrichment of novel symbionts in the deep terrestrial subsurface.</title>
        <authorList>
            <person name="Probst A.J."/>
            <person name="Ladd B."/>
            <person name="Jarett J.K."/>
            <person name="Geller-Mcgrath D.E."/>
            <person name="Sieber C.M.K."/>
            <person name="Emerson J.B."/>
            <person name="Anantharaman K."/>
            <person name="Thomas B.C."/>
            <person name="Malmstrom R."/>
            <person name="Stieglmeier M."/>
            <person name="Klingl A."/>
            <person name="Woyke T."/>
            <person name="Ryan C.M."/>
            <person name="Banfield J.F."/>
        </authorList>
    </citation>
    <scope>NUCLEOTIDE SEQUENCE [LARGE SCALE GENOMIC DNA]</scope>
</reference>
<sequence length="487" mass="55797">CTLWTERGIVEKIVDKLPYNVIGNLYSAQGINAMIRNVMANPNIRTIVIWGSEMSLSGHSLLSFVKNGIDANRKIIKGRGEIESEIPDEIIAEFRKNIEVVDLRGRTKDELIAKVEELSKTHKEPFFAKPREFPKSEPKMQVLPSEQTGFYVHGKTVAGTWLKLLNEIYKYGRPKHTRYSKNNELKEILNLTAVIEEEDPTNVYFPPYLPFERGELEAYYSEIMTDREIPGVAYNYGRRMRKHFGVDQIQMMKELLKNRPDSKKMIAITTDPKLDWSNANNGDTPCLVMVLGSVQDSKFYLTAHFRSQDMVHGWPRNTFALRKLQKDIADYGGYPMGALTMITHSAHMYGDDFSLVENLLMDHYEKESGYTPAVHFDFDKRGNVVVDITEDAKLPEGLWKTGVPMAIMQELKTLPKDSKKLLRATLYEPDGGPMAKQWVGRTPHEVMWQITDWGYIKYPDHAMYVGIELQKAYDCLVSGAIYHQDPA</sequence>
<dbReference type="InterPro" id="IPR045097">
    <property type="entry name" value="Thymidate_synth/dCMP_Mease"/>
</dbReference>
<dbReference type="EMBL" id="PEYY01000009">
    <property type="protein sequence ID" value="PIS18259.1"/>
    <property type="molecule type" value="Genomic_DNA"/>
</dbReference>
<feature type="domain" description="DUF4346" evidence="4">
    <location>
        <begin position="423"/>
        <end position="485"/>
    </location>
</feature>
<organism evidence="5 6">
    <name type="scientific">Candidatus Collierbacteria bacterium CG09_land_8_20_14_0_10_46_12</name>
    <dbReference type="NCBI Taxonomy" id="1974533"/>
    <lineage>
        <taxon>Bacteria</taxon>
        <taxon>Candidatus Collieribacteriota</taxon>
    </lineage>
</organism>
<evidence type="ECO:0000256" key="1">
    <source>
        <dbReference type="ARBA" id="ARBA00022603"/>
    </source>
</evidence>
<keyword evidence="2" id="KW-0808">Transferase</keyword>
<evidence type="ECO:0000259" key="4">
    <source>
        <dbReference type="Pfam" id="PF14251"/>
    </source>
</evidence>
<gene>
    <name evidence="5" type="ORF">COT54_00230</name>
</gene>
<dbReference type="InterPro" id="IPR025595">
    <property type="entry name" value="PterinBD-DUF4346"/>
</dbReference>
<dbReference type="AlphaFoldDB" id="A0A2H0X253"/>
<dbReference type="GO" id="GO:0005829">
    <property type="term" value="C:cytosol"/>
    <property type="evidence" value="ECO:0007669"/>
    <property type="project" value="TreeGrafter"/>
</dbReference>
<comment type="caution">
    <text evidence="5">The sequence shown here is derived from an EMBL/GenBank/DDBJ whole genome shotgun (WGS) entry which is preliminary data.</text>
</comment>
<dbReference type="GO" id="GO:0032259">
    <property type="term" value="P:methylation"/>
    <property type="evidence" value="ECO:0007669"/>
    <property type="project" value="UniProtKB-KW"/>
</dbReference>
<dbReference type="Pfam" id="PF00303">
    <property type="entry name" value="Thymidylat_synt"/>
    <property type="match status" value="1"/>
</dbReference>
<dbReference type="Pfam" id="PF04208">
    <property type="entry name" value="MtrA"/>
    <property type="match status" value="1"/>
</dbReference>
<dbReference type="GO" id="GO:0006231">
    <property type="term" value="P:dTMP biosynthetic process"/>
    <property type="evidence" value="ECO:0007669"/>
    <property type="project" value="TreeGrafter"/>
</dbReference>
<dbReference type="Pfam" id="PF14251">
    <property type="entry name" value="PterinBD-DUF4346"/>
    <property type="match status" value="1"/>
</dbReference>
<dbReference type="InterPro" id="IPR030688">
    <property type="entry name" value="MeTrfase_MtrA/MtxA"/>
</dbReference>
<evidence type="ECO:0000313" key="6">
    <source>
        <dbReference type="Proteomes" id="UP000229574"/>
    </source>
</evidence>
<dbReference type="GO" id="GO:0004799">
    <property type="term" value="F:thymidylate synthase activity"/>
    <property type="evidence" value="ECO:0007669"/>
    <property type="project" value="TreeGrafter"/>
</dbReference>
<protein>
    <submittedName>
        <fullName evidence="5">Uncharacterized protein</fullName>
    </submittedName>
</protein>
<dbReference type="PANTHER" id="PTHR11548:SF1">
    <property type="entry name" value="THYMIDYLATE SYNTHASE 1"/>
    <property type="match status" value="1"/>
</dbReference>
<evidence type="ECO:0000259" key="3">
    <source>
        <dbReference type="Pfam" id="PF00303"/>
    </source>
</evidence>
<feature type="domain" description="Thymidylate synthase/dCMP hydroxymethylase" evidence="3">
    <location>
        <begin position="236"/>
        <end position="362"/>
    </location>
</feature>